<keyword evidence="2" id="KW-1185">Reference proteome</keyword>
<dbReference type="AlphaFoldDB" id="A0AAV4UZM1"/>
<accession>A0AAV4UZM1</accession>
<name>A0AAV4UZM1_9ARAC</name>
<evidence type="ECO:0000313" key="1">
    <source>
        <dbReference type="EMBL" id="GIY62914.1"/>
    </source>
</evidence>
<dbReference type="EMBL" id="BPLQ01012143">
    <property type="protein sequence ID" value="GIY62914.1"/>
    <property type="molecule type" value="Genomic_DNA"/>
</dbReference>
<sequence length="87" mass="9970">MLFILLLMTQIHSNDLQGEGRGVVGQCQYQVNPRMNTQSLRGVTSLNDVTLDSPIWLPSCKPGARYASEYHRRHPHYYITTLVKRPT</sequence>
<comment type="caution">
    <text evidence="1">The sequence shown here is derived from an EMBL/GenBank/DDBJ whole genome shotgun (WGS) entry which is preliminary data.</text>
</comment>
<gene>
    <name evidence="1" type="ORF">CDAR_565601</name>
</gene>
<organism evidence="1 2">
    <name type="scientific">Caerostris darwini</name>
    <dbReference type="NCBI Taxonomy" id="1538125"/>
    <lineage>
        <taxon>Eukaryota</taxon>
        <taxon>Metazoa</taxon>
        <taxon>Ecdysozoa</taxon>
        <taxon>Arthropoda</taxon>
        <taxon>Chelicerata</taxon>
        <taxon>Arachnida</taxon>
        <taxon>Araneae</taxon>
        <taxon>Araneomorphae</taxon>
        <taxon>Entelegynae</taxon>
        <taxon>Araneoidea</taxon>
        <taxon>Araneidae</taxon>
        <taxon>Caerostris</taxon>
    </lineage>
</organism>
<dbReference type="Proteomes" id="UP001054837">
    <property type="component" value="Unassembled WGS sequence"/>
</dbReference>
<evidence type="ECO:0008006" key="3">
    <source>
        <dbReference type="Google" id="ProtNLM"/>
    </source>
</evidence>
<proteinExistence type="predicted"/>
<evidence type="ECO:0000313" key="2">
    <source>
        <dbReference type="Proteomes" id="UP001054837"/>
    </source>
</evidence>
<reference evidence="1 2" key="1">
    <citation type="submission" date="2021-06" db="EMBL/GenBank/DDBJ databases">
        <title>Caerostris darwini draft genome.</title>
        <authorList>
            <person name="Kono N."/>
            <person name="Arakawa K."/>
        </authorList>
    </citation>
    <scope>NUCLEOTIDE SEQUENCE [LARGE SCALE GENOMIC DNA]</scope>
</reference>
<protein>
    <recommendedName>
        <fullName evidence="3">Secreted protein</fullName>
    </recommendedName>
</protein>